<keyword evidence="3" id="KW-0813">Transport</keyword>
<proteinExistence type="inferred from homology"/>
<keyword evidence="12" id="KW-0406">Ion transport</keyword>
<dbReference type="InterPro" id="IPR027417">
    <property type="entry name" value="P-loop_NTPase"/>
</dbReference>
<evidence type="ECO:0000256" key="12">
    <source>
        <dbReference type="ARBA" id="ARBA00023065"/>
    </source>
</evidence>
<feature type="domain" description="ABC transmembrane type-1" evidence="20">
    <location>
        <begin position="129"/>
        <end position="419"/>
    </location>
</feature>
<comment type="subcellular location">
    <subcellularLocation>
        <location evidence="1">Mitochondrion inner membrane</location>
        <topology evidence="1">Multi-pass membrane protein</topology>
    </subcellularLocation>
</comment>
<dbReference type="InterPro" id="IPR003593">
    <property type="entry name" value="AAA+_ATPase"/>
</dbReference>
<reference evidence="21 22" key="1">
    <citation type="submission" date="2024-02" db="EMBL/GenBank/DDBJ databases">
        <authorList>
            <person name="Daric V."/>
            <person name="Darras S."/>
        </authorList>
    </citation>
    <scope>NUCLEOTIDE SEQUENCE [LARGE SCALE GENOMIC DNA]</scope>
</reference>
<keyword evidence="22" id="KW-1185">Reference proteome</keyword>
<evidence type="ECO:0000313" key="21">
    <source>
        <dbReference type="EMBL" id="CAK8674729.1"/>
    </source>
</evidence>
<keyword evidence="6" id="KW-0547">Nucleotide-binding</keyword>
<evidence type="ECO:0000256" key="18">
    <source>
        <dbReference type="SAM" id="Phobius"/>
    </source>
</evidence>
<sequence>MTLFLGSRLWSKQVFQQKLLNPSSLQTVKQSFNQKYCKVQYLNFSSIKILHIRPILRRIFKSNVMKFGLLVSTSLAAVNAALKSTDVKVMCEKLETNHHHHSKVEENADFPFYEFFWNYLVKEIVPLSLAVVAALVGAAMNMKIPEALGDLINSLNKLTHSEFRNGADYFQELKNPVWQLVSLYICQALTTFAYISLLSHAGENIACKLRQDLFRSYLHQDVCFHDQHKTGALIDRLTSDIQDFKSSFKLCLSQGLKSTTQTFGCIYSLYSTSPKLTLVLATTIPLLVLVGALIGASLRKLSKLAQKHAADATAKANEVVANFRTVRAFANEPLEERNYNNITTQSCHINQYLGIGIGAFQGLTNVALNGIVLGVIYAGGYLVMTEEINPGQLMSFLVSSQMIQRSLSSLSILFGTAVRGVTAGARVFEYILAEPDHHISSGRKIPYHSLLGHLKFDNVHFKYPQRPDHEVLKGVNLDIKPCRTVALCGLSGAGKSTVASLVERFYDPVSGSITLDGIDLKDLDPSWLRGSTIGFINQEPVLFSGTIEENIRYGRPDAPQRDVEEAARLANADSFIRAFPRGYGTVVGERGVALSGGQKQRIAIARALLKNPTILILDEATSALDAESERLVQDALDHVMAGRTTLIIAHRLSTIRNADVIAVMKDGKVVEVGSHHQLKKLNGIYAELIKLQDNNE</sequence>
<evidence type="ECO:0000256" key="1">
    <source>
        <dbReference type="ARBA" id="ARBA00004448"/>
    </source>
</evidence>
<comment type="caution">
    <text evidence="21">The sequence shown here is derived from an EMBL/GenBank/DDBJ whole genome shotgun (WGS) entry which is preliminary data.</text>
</comment>
<comment type="similarity">
    <text evidence="2">Belongs to the ABC transporter superfamily. ABCB family. Multidrug resistance exporter (TC 3.A.1.201) subfamily.</text>
</comment>
<keyword evidence="4" id="KW-0633">Potassium transport</keyword>
<dbReference type="Gene3D" id="3.40.50.300">
    <property type="entry name" value="P-loop containing nucleotide triphosphate hydrolases"/>
    <property type="match status" value="1"/>
</dbReference>
<gene>
    <name evidence="21" type="ORF">CVLEPA_LOCUS4400</name>
</gene>
<evidence type="ECO:0000256" key="8">
    <source>
        <dbReference type="ARBA" id="ARBA00022840"/>
    </source>
</evidence>
<dbReference type="InterPro" id="IPR039421">
    <property type="entry name" value="Type_1_exporter"/>
</dbReference>
<dbReference type="InterPro" id="IPR011527">
    <property type="entry name" value="ABC1_TM_dom"/>
</dbReference>
<dbReference type="Gene3D" id="1.20.1560.10">
    <property type="entry name" value="ABC transporter type 1, transmembrane domain"/>
    <property type="match status" value="1"/>
</dbReference>
<dbReference type="InterPro" id="IPR017871">
    <property type="entry name" value="ABC_transporter-like_CS"/>
</dbReference>
<dbReference type="Proteomes" id="UP001642483">
    <property type="component" value="Unassembled WGS sequence"/>
</dbReference>
<evidence type="ECO:0000256" key="7">
    <source>
        <dbReference type="ARBA" id="ARBA00022792"/>
    </source>
</evidence>
<evidence type="ECO:0000256" key="17">
    <source>
        <dbReference type="ARBA" id="ARBA00042968"/>
    </source>
</evidence>
<keyword evidence="8" id="KW-0067">ATP-binding</keyword>
<dbReference type="PROSITE" id="PS50929">
    <property type="entry name" value="ABC_TM1F"/>
    <property type="match status" value="1"/>
</dbReference>
<evidence type="ECO:0000259" key="19">
    <source>
        <dbReference type="PROSITE" id="PS50893"/>
    </source>
</evidence>
<dbReference type="Pfam" id="PF00005">
    <property type="entry name" value="ABC_tran"/>
    <property type="match status" value="1"/>
</dbReference>
<dbReference type="EMBL" id="CAWYQH010000013">
    <property type="protein sequence ID" value="CAK8674729.1"/>
    <property type="molecule type" value="Genomic_DNA"/>
</dbReference>
<evidence type="ECO:0000259" key="20">
    <source>
        <dbReference type="PROSITE" id="PS50929"/>
    </source>
</evidence>
<dbReference type="CDD" id="cd03249">
    <property type="entry name" value="ABC_MTABC3_MDL1_MDL2"/>
    <property type="match status" value="1"/>
</dbReference>
<protein>
    <recommendedName>
        <fullName evidence="15">Mitochondrial potassium channel ATP-binding subunit</fullName>
    </recommendedName>
    <alternativeName>
        <fullName evidence="17">ATP-binding cassette sub-family B member 8, mitochondrial</fullName>
    </alternativeName>
    <alternativeName>
        <fullName evidence="16">Mitochondrial sulfonylurea-receptor</fullName>
    </alternativeName>
</protein>
<feature type="domain" description="ABC transporter" evidence="19">
    <location>
        <begin position="454"/>
        <end position="691"/>
    </location>
</feature>
<evidence type="ECO:0000313" key="22">
    <source>
        <dbReference type="Proteomes" id="UP001642483"/>
    </source>
</evidence>
<evidence type="ECO:0000256" key="5">
    <source>
        <dbReference type="ARBA" id="ARBA00022692"/>
    </source>
</evidence>
<keyword evidence="14 18" id="KW-0472">Membrane</keyword>
<keyword evidence="11 18" id="KW-1133">Transmembrane helix</keyword>
<dbReference type="CDD" id="cd18574">
    <property type="entry name" value="ABC_6TM_ABCB8_like"/>
    <property type="match status" value="1"/>
</dbReference>
<evidence type="ECO:0000256" key="2">
    <source>
        <dbReference type="ARBA" id="ARBA00007577"/>
    </source>
</evidence>
<keyword evidence="7" id="KW-0999">Mitochondrion inner membrane</keyword>
<dbReference type="InterPro" id="IPR036640">
    <property type="entry name" value="ABC1_TM_sf"/>
</dbReference>
<evidence type="ECO:0000256" key="10">
    <source>
        <dbReference type="ARBA" id="ARBA00022958"/>
    </source>
</evidence>
<keyword evidence="10" id="KW-0630">Potassium</keyword>
<evidence type="ECO:0000256" key="15">
    <source>
        <dbReference type="ARBA" id="ARBA00040439"/>
    </source>
</evidence>
<evidence type="ECO:0000256" key="13">
    <source>
        <dbReference type="ARBA" id="ARBA00023128"/>
    </source>
</evidence>
<evidence type="ECO:0000256" key="6">
    <source>
        <dbReference type="ARBA" id="ARBA00022741"/>
    </source>
</evidence>
<keyword evidence="5 18" id="KW-0812">Transmembrane</keyword>
<keyword evidence="9" id="KW-0809">Transit peptide</keyword>
<dbReference type="PROSITE" id="PS50893">
    <property type="entry name" value="ABC_TRANSPORTER_2"/>
    <property type="match status" value="1"/>
</dbReference>
<evidence type="ECO:0000256" key="9">
    <source>
        <dbReference type="ARBA" id="ARBA00022946"/>
    </source>
</evidence>
<dbReference type="PANTHER" id="PTHR43394">
    <property type="entry name" value="ATP-DEPENDENT PERMEASE MDL1, MITOCHONDRIAL"/>
    <property type="match status" value="1"/>
</dbReference>
<dbReference type="PROSITE" id="PS00211">
    <property type="entry name" value="ABC_TRANSPORTER_1"/>
    <property type="match status" value="1"/>
</dbReference>
<keyword evidence="13" id="KW-0496">Mitochondrion</keyword>
<dbReference type="InterPro" id="IPR003439">
    <property type="entry name" value="ABC_transporter-like_ATP-bd"/>
</dbReference>
<evidence type="ECO:0000256" key="3">
    <source>
        <dbReference type="ARBA" id="ARBA00022448"/>
    </source>
</evidence>
<evidence type="ECO:0000256" key="16">
    <source>
        <dbReference type="ARBA" id="ARBA00041416"/>
    </source>
</evidence>
<evidence type="ECO:0000256" key="14">
    <source>
        <dbReference type="ARBA" id="ARBA00023136"/>
    </source>
</evidence>
<dbReference type="PANTHER" id="PTHR43394:SF17">
    <property type="entry name" value="MITOCHONDRIAL POTASSIUM CHANNEL ATP-BINDING SUBUNIT"/>
    <property type="match status" value="1"/>
</dbReference>
<evidence type="ECO:0000256" key="4">
    <source>
        <dbReference type="ARBA" id="ARBA00022538"/>
    </source>
</evidence>
<dbReference type="SUPFAM" id="SSF90123">
    <property type="entry name" value="ABC transporter transmembrane region"/>
    <property type="match status" value="1"/>
</dbReference>
<evidence type="ECO:0000256" key="11">
    <source>
        <dbReference type="ARBA" id="ARBA00022989"/>
    </source>
</evidence>
<feature type="transmembrane region" description="Helical" evidence="18">
    <location>
        <begin position="276"/>
        <end position="298"/>
    </location>
</feature>
<dbReference type="Pfam" id="PF00664">
    <property type="entry name" value="ABC_membrane"/>
    <property type="match status" value="1"/>
</dbReference>
<name>A0ABP0F4V3_CLALP</name>
<accession>A0ABP0F4V3</accession>
<dbReference type="SMART" id="SM00382">
    <property type="entry name" value="AAA"/>
    <property type="match status" value="1"/>
</dbReference>
<dbReference type="SUPFAM" id="SSF52540">
    <property type="entry name" value="P-loop containing nucleoside triphosphate hydrolases"/>
    <property type="match status" value="1"/>
</dbReference>
<organism evidence="21 22">
    <name type="scientific">Clavelina lepadiformis</name>
    <name type="common">Light-bulb sea squirt</name>
    <name type="synonym">Ascidia lepadiformis</name>
    <dbReference type="NCBI Taxonomy" id="159417"/>
    <lineage>
        <taxon>Eukaryota</taxon>
        <taxon>Metazoa</taxon>
        <taxon>Chordata</taxon>
        <taxon>Tunicata</taxon>
        <taxon>Ascidiacea</taxon>
        <taxon>Aplousobranchia</taxon>
        <taxon>Clavelinidae</taxon>
        <taxon>Clavelina</taxon>
    </lineage>
</organism>